<evidence type="ECO:0000256" key="1">
    <source>
        <dbReference type="ARBA" id="ARBA00001933"/>
    </source>
</evidence>
<comment type="cofactor">
    <cofactor evidence="1">
        <name>pyridoxal 5'-phosphate</name>
        <dbReference type="ChEBI" id="CHEBI:597326"/>
    </cofactor>
</comment>
<dbReference type="RefSeq" id="WP_353649831.1">
    <property type="nucleotide sequence ID" value="NZ_CP159218.1"/>
</dbReference>
<sequence>MVFDSVVAAVGHTPIVRLDLPGPAIAYAKLELQNLFAMKDRVAREVITSALASGVLRPGDPIIESSSGTMALGLALVGRSLGHAVHIVTDPRIDQVTHGKLLALGCSVHVVTAMSGAGWQSARLELLARLLDDLPGAFWPQQYANPDNPGAYRSLAAEVIDDLGTVDVLVGAVGSGGSLCGTARALRAVLPDLHVVAVDCVGSMIFGQPDQPQRKQSGLGNSMQAPNVDYAVIDEVHWLSDDEAFAATRRLAAHQQLFAGNSSGSVYQVLEHLAATRPAGTRILGIFPDRGDRYVPSVHPAQRTSQESAPLRVGPASPQEVDYGTAVAGWSRALLPRERPFLAFVESNTTGTGMTALTTTHRLGVQPLLVTADPGRYTGLQHSRAVVVVADTADPQAVLTALRASGRTVAGVSTTSEYFLPVAAAVAGELDLAGGQVDAVRRCRDKVAVRNFLAHAGIEQPRWAVLDGGPLRTVGRAAIEDAVSAVGLPCVVKPTQDSGSTHVRLCADADQVAAQVALIQAVSHNARGLLTPSTVLVEEYLVGPEFSVETLGSGDRLDVLGVTAKTVSAPPHFVETGHLFPAPVDDDTRSRIVEYATRIIRALGITGGAAHLELRLTTDGPRLVEVNGRAAGGMIPDLVRLATGVDLIEQQLRVVASLPVDASPTRDRSAGIAFLLAQQDGVLTGIDGIGGAEGALAVPGVDRVTVTAAVGSAVRTPTNFADRLGFVIALGADADEVTDTLHEAVRRITVRVAARPTAEAGPAPALTDEQPTHHTGVPVAGA</sequence>
<evidence type="ECO:0000256" key="2">
    <source>
        <dbReference type="ARBA" id="ARBA00022898"/>
    </source>
</evidence>
<dbReference type="InterPro" id="IPR040570">
    <property type="entry name" value="LAL_C2"/>
</dbReference>
<keyword evidence="2" id="KW-0663">Pyridoxal phosphate</keyword>
<dbReference type="GO" id="GO:0005524">
    <property type="term" value="F:ATP binding"/>
    <property type="evidence" value="ECO:0007669"/>
    <property type="project" value="UniProtKB-UniRule"/>
</dbReference>
<dbReference type="Pfam" id="PF00291">
    <property type="entry name" value="PALP"/>
    <property type="match status" value="1"/>
</dbReference>
<evidence type="ECO:0000256" key="4">
    <source>
        <dbReference type="SAM" id="MobiDB-lite"/>
    </source>
</evidence>
<dbReference type="Gene3D" id="3.40.50.1100">
    <property type="match status" value="2"/>
</dbReference>
<keyword evidence="3" id="KW-0547">Nucleotide-binding</keyword>
<dbReference type="Pfam" id="PF13535">
    <property type="entry name" value="ATP-grasp_4"/>
    <property type="match status" value="1"/>
</dbReference>
<dbReference type="PANTHER" id="PTHR10314">
    <property type="entry name" value="CYSTATHIONINE BETA-SYNTHASE"/>
    <property type="match status" value="1"/>
</dbReference>
<dbReference type="InterPro" id="IPR036052">
    <property type="entry name" value="TrpB-like_PALP_sf"/>
</dbReference>
<reference evidence="6" key="1">
    <citation type="submission" date="2024-05" db="EMBL/GenBank/DDBJ databases">
        <authorList>
            <person name="Cai S.Y."/>
            <person name="Jin L.M."/>
            <person name="Li H.R."/>
        </authorList>
    </citation>
    <scope>NUCLEOTIDE SEQUENCE</scope>
    <source>
        <strain evidence="6">A5-74</strain>
    </source>
</reference>
<dbReference type="GO" id="GO:1901605">
    <property type="term" value="P:alpha-amino acid metabolic process"/>
    <property type="evidence" value="ECO:0007669"/>
    <property type="project" value="UniProtKB-ARBA"/>
</dbReference>
<dbReference type="CDD" id="cd01561">
    <property type="entry name" value="CBS_like"/>
    <property type="match status" value="1"/>
</dbReference>
<dbReference type="GO" id="GO:0046872">
    <property type="term" value="F:metal ion binding"/>
    <property type="evidence" value="ECO:0007669"/>
    <property type="project" value="InterPro"/>
</dbReference>
<dbReference type="InterPro" id="IPR001926">
    <property type="entry name" value="TrpB-like_PALP"/>
</dbReference>
<dbReference type="SUPFAM" id="SSF56059">
    <property type="entry name" value="Glutathione synthetase ATP-binding domain-like"/>
    <property type="match status" value="1"/>
</dbReference>
<dbReference type="AlphaFoldDB" id="A0AAU8DS90"/>
<dbReference type="PROSITE" id="PS50975">
    <property type="entry name" value="ATP_GRASP"/>
    <property type="match status" value="1"/>
</dbReference>
<dbReference type="InterPro" id="IPR050214">
    <property type="entry name" value="Cys_Synth/Cystath_Beta-Synth"/>
</dbReference>
<dbReference type="EMBL" id="CP159218">
    <property type="protein sequence ID" value="XCG64218.1"/>
    <property type="molecule type" value="Genomic_DNA"/>
</dbReference>
<dbReference type="SMART" id="SM01209">
    <property type="entry name" value="GARS_A"/>
    <property type="match status" value="1"/>
</dbReference>
<gene>
    <name evidence="6" type="ORF">ABLG96_02390</name>
</gene>
<evidence type="ECO:0000259" key="5">
    <source>
        <dbReference type="PROSITE" id="PS50975"/>
    </source>
</evidence>
<dbReference type="InterPro" id="IPR011761">
    <property type="entry name" value="ATP-grasp"/>
</dbReference>
<feature type="region of interest" description="Disordered" evidence="4">
    <location>
        <begin position="756"/>
        <end position="782"/>
    </location>
</feature>
<keyword evidence="3" id="KW-0067">ATP-binding</keyword>
<protein>
    <submittedName>
        <fullName evidence="6">Pyridoxal-phosphate dependent enzyme</fullName>
    </submittedName>
</protein>
<dbReference type="Pfam" id="PF18603">
    <property type="entry name" value="LAL_C2"/>
    <property type="match status" value="1"/>
</dbReference>
<evidence type="ECO:0000313" key="6">
    <source>
        <dbReference type="EMBL" id="XCG64218.1"/>
    </source>
</evidence>
<feature type="domain" description="ATP-grasp" evidence="5">
    <location>
        <begin position="450"/>
        <end position="656"/>
    </location>
</feature>
<name>A0AAU8DS90_9ACTN</name>
<evidence type="ECO:0000256" key="3">
    <source>
        <dbReference type="PROSITE-ProRule" id="PRU00409"/>
    </source>
</evidence>
<dbReference type="SUPFAM" id="SSF53686">
    <property type="entry name" value="Tryptophan synthase beta subunit-like PLP-dependent enzymes"/>
    <property type="match status" value="1"/>
</dbReference>
<proteinExistence type="predicted"/>
<accession>A0AAU8DS90</accession>
<organism evidence="6">
    <name type="scientific">Nakamurella sp. A5-74</name>
    <dbReference type="NCBI Taxonomy" id="3158264"/>
    <lineage>
        <taxon>Bacteria</taxon>
        <taxon>Bacillati</taxon>
        <taxon>Actinomycetota</taxon>
        <taxon>Actinomycetes</taxon>
        <taxon>Nakamurellales</taxon>
        <taxon>Nakamurellaceae</taxon>
        <taxon>Nakamurella</taxon>
    </lineage>
</organism>
<dbReference type="Gene3D" id="3.30.470.20">
    <property type="entry name" value="ATP-grasp fold, B domain"/>
    <property type="match status" value="1"/>
</dbReference>